<dbReference type="EMBL" id="GBXM01051082">
    <property type="protein sequence ID" value="JAH57495.1"/>
    <property type="molecule type" value="Transcribed_RNA"/>
</dbReference>
<proteinExistence type="predicted"/>
<evidence type="ECO:0000256" key="1">
    <source>
        <dbReference type="SAM" id="MobiDB-lite"/>
    </source>
</evidence>
<feature type="region of interest" description="Disordered" evidence="1">
    <location>
        <begin position="1"/>
        <end position="22"/>
    </location>
</feature>
<organism evidence="2">
    <name type="scientific">Anguilla anguilla</name>
    <name type="common">European freshwater eel</name>
    <name type="synonym">Muraena anguilla</name>
    <dbReference type="NCBI Taxonomy" id="7936"/>
    <lineage>
        <taxon>Eukaryota</taxon>
        <taxon>Metazoa</taxon>
        <taxon>Chordata</taxon>
        <taxon>Craniata</taxon>
        <taxon>Vertebrata</taxon>
        <taxon>Euteleostomi</taxon>
        <taxon>Actinopterygii</taxon>
        <taxon>Neopterygii</taxon>
        <taxon>Teleostei</taxon>
        <taxon>Anguilliformes</taxon>
        <taxon>Anguillidae</taxon>
        <taxon>Anguilla</taxon>
    </lineage>
</organism>
<reference evidence="2" key="1">
    <citation type="submission" date="2014-11" db="EMBL/GenBank/DDBJ databases">
        <authorList>
            <person name="Amaro Gonzalez C."/>
        </authorList>
    </citation>
    <scope>NUCLEOTIDE SEQUENCE</scope>
</reference>
<evidence type="ECO:0000313" key="2">
    <source>
        <dbReference type="EMBL" id="JAH57495.1"/>
    </source>
</evidence>
<name>A0A0E9TX42_ANGAN</name>
<dbReference type="AlphaFoldDB" id="A0A0E9TX42"/>
<reference evidence="2" key="2">
    <citation type="journal article" date="2015" name="Fish Shellfish Immunol.">
        <title>Early steps in the European eel (Anguilla anguilla)-Vibrio vulnificus interaction in the gills: Role of the RtxA13 toxin.</title>
        <authorList>
            <person name="Callol A."/>
            <person name="Pajuelo D."/>
            <person name="Ebbesson L."/>
            <person name="Teles M."/>
            <person name="MacKenzie S."/>
            <person name="Amaro C."/>
        </authorList>
    </citation>
    <scope>NUCLEOTIDE SEQUENCE</scope>
</reference>
<accession>A0A0E9TX42</accession>
<protein>
    <submittedName>
        <fullName evidence="2">Uncharacterized protein</fullName>
    </submittedName>
</protein>
<sequence>MRISTIRSKPPADCMAQRIQKE</sequence>